<accession>A0A150WDY9</accession>
<dbReference type="SMART" id="SM01232">
    <property type="entry name" value="H2TH"/>
    <property type="match status" value="1"/>
</dbReference>
<evidence type="ECO:0000256" key="4">
    <source>
        <dbReference type="ARBA" id="ARBA00022801"/>
    </source>
</evidence>
<evidence type="ECO:0000256" key="1">
    <source>
        <dbReference type="ARBA" id="ARBA00001668"/>
    </source>
</evidence>
<dbReference type="PANTHER" id="PTHR22993">
    <property type="entry name" value="FORMAMIDOPYRIMIDINE-DNA GLYCOSYLASE"/>
    <property type="match status" value="1"/>
</dbReference>
<dbReference type="InterPro" id="IPR012319">
    <property type="entry name" value="FPG_cat"/>
</dbReference>
<evidence type="ECO:0000256" key="2">
    <source>
        <dbReference type="ARBA" id="ARBA00009409"/>
    </source>
</evidence>
<dbReference type="OrthoDB" id="5657047at2"/>
<dbReference type="GO" id="GO:0008534">
    <property type="term" value="F:oxidized purine nucleobase lesion DNA N-glycosylase activity"/>
    <property type="evidence" value="ECO:0007669"/>
    <property type="project" value="UniProtKB-EC"/>
</dbReference>
<keyword evidence="4" id="KW-0378">Hydrolase</keyword>
<keyword evidence="8" id="KW-0511">Multifunctional enzyme</keyword>
<evidence type="ECO:0000256" key="8">
    <source>
        <dbReference type="ARBA" id="ARBA00023268"/>
    </source>
</evidence>
<evidence type="ECO:0000256" key="6">
    <source>
        <dbReference type="ARBA" id="ARBA00023204"/>
    </source>
</evidence>
<dbReference type="GO" id="GO:0003684">
    <property type="term" value="F:damaged DNA binding"/>
    <property type="evidence" value="ECO:0007669"/>
    <property type="project" value="InterPro"/>
</dbReference>
<name>A0A150WDY9_BDEBC</name>
<evidence type="ECO:0000256" key="5">
    <source>
        <dbReference type="ARBA" id="ARBA00023125"/>
    </source>
</evidence>
<dbReference type="PANTHER" id="PTHR22993:SF9">
    <property type="entry name" value="FORMAMIDOPYRIMIDINE-DNA GLYCOSYLASE"/>
    <property type="match status" value="1"/>
</dbReference>
<dbReference type="InterPro" id="IPR035937">
    <property type="entry name" value="FPG_N"/>
</dbReference>
<protein>
    <recommendedName>
        <fullName evidence="10">Formamidopyrimidine-DNA glycosylase catalytic domain-containing protein</fullName>
    </recommendedName>
</protein>
<dbReference type="EMBL" id="LUKF01000017">
    <property type="protein sequence ID" value="KYG61092.1"/>
    <property type="molecule type" value="Genomic_DNA"/>
</dbReference>
<dbReference type="SMART" id="SM00898">
    <property type="entry name" value="Fapy_DNA_glyco"/>
    <property type="match status" value="1"/>
</dbReference>
<dbReference type="InterPro" id="IPR015886">
    <property type="entry name" value="H2TH_FPG"/>
</dbReference>
<evidence type="ECO:0000256" key="3">
    <source>
        <dbReference type="ARBA" id="ARBA00022763"/>
    </source>
</evidence>
<dbReference type="SUPFAM" id="SSF46946">
    <property type="entry name" value="S13-like H2TH domain"/>
    <property type="match status" value="1"/>
</dbReference>
<keyword evidence="7" id="KW-0456">Lyase</keyword>
<dbReference type="Gene3D" id="1.10.8.50">
    <property type="match status" value="1"/>
</dbReference>
<dbReference type="Gene3D" id="3.20.190.10">
    <property type="entry name" value="MutM-like, N-terminal"/>
    <property type="match status" value="1"/>
</dbReference>
<dbReference type="GO" id="GO:0016829">
    <property type="term" value="F:lyase activity"/>
    <property type="evidence" value="ECO:0007669"/>
    <property type="project" value="UniProtKB-KW"/>
</dbReference>
<dbReference type="Proteomes" id="UP000075391">
    <property type="component" value="Unassembled WGS sequence"/>
</dbReference>
<evidence type="ECO:0000256" key="7">
    <source>
        <dbReference type="ARBA" id="ARBA00023239"/>
    </source>
</evidence>
<keyword evidence="3" id="KW-0227">DNA damage</keyword>
<evidence type="ECO:0000256" key="9">
    <source>
        <dbReference type="ARBA" id="ARBA00023295"/>
    </source>
</evidence>
<gene>
    <name evidence="11" type="ORF">AZI85_09040</name>
</gene>
<dbReference type="FunFam" id="1.10.8.50:FF:000009">
    <property type="entry name" value="Formamidopyrimidine-DNA glycosylase"/>
    <property type="match status" value="1"/>
</dbReference>
<keyword evidence="9" id="KW-0326">Glycosidase</keyword>
<dbReference type="GO" id="GO:0006284">
    <property type="term" value="P:base-excision repair"/>
    <property type="evidence" value="ECO:0007669"/>
    <property type="project" value="InterPro"/>
</dbReference>
<evidence type="ECO:0000313" key="11">
    <source>
        <dbReference type="EMBL" id="KYG61092.1"/>
    </source>
</evidence>
<evidence type="ECO:0000313" key="12">
    <source>
        <dbReference type="Proteomes" id="UP000075391"/>
    </source>
</evidence>
<proteinExistence type="inferred from homology"/>
<evidence type="ECO:0000259" key="10">
    <source>
        <dbReference type="PROSITE" id="PS51068"/>
    </source>
</evidence>
<dbReference type="Pfam" id="PF06831">
    <property type="entry name" value="H2TH"/>
    <property type="match status" value="1"/>
</dbReference>
<organism evidence="11 12">
    <name type="scientific">Bdellovibrio bacteriovorus</name>
    <dbReference type="NCBI Taxonomy" id="959"/>
    <lineage>
        <taxon>Bacteria</taxon>
        <taxon>Pseudomonadati</taxon>
        <taxon>Bdellovibrionota</taxon>
        <taxon>Bdellovibrionia</taxon>
        <taxon>Bdellovibrionales</taxon>
        <taxon>Pseudobdellovibrionaceae</taxon>
        <taxon>Bdellovibrio</taxon>
    </lineage>
</organism>
<dbReference type="InterPro" id="IPR010979">
    <property type="entry name" value="Ribosomal_uS13-like_H2TH"/>
</dbReference>
<reference evidence="11 12" key="1">
    <citation type="submission" date="2016-03" db="EMBL/GenBank/DDBJ databases">
        <authorList>
            <person name="Ploux O."/>
        </authorList>
    </citation>
    <scope>NUCLEOTIDE SEQUENCE [LARGE SCALE GENOMIC DNA]</scope>
    <source>
        <strain evidence="11 12">BER2</strain>
    </source>
</reference>
<comment type="caution">
    <text evidence="11">The sequence shown here is derived from an EMBL/GenBank/DDBJ whole genome shotgun (WGS) entry which is preliminary data.</text>
</comment>
<dbReference type="SUPFAM" id="SSF81624">
    <property type="entry name" value="N-terminal domain of MutM-like DNA repair proteins"/>
    <property type="match status" value="1"/>
</dbReference>
<comment type="similarity">
    <text evidence="2">Belongs to the FPG family.</text>
</comment>
<comment type="catalytic activity">
    <reaction evidence="1">
        <text>Hydrolysis of DNA containing ring-opened 7-methylguanine residues, releasing 2,6-diamino-4-hydroxy-5-(N-methyl)formamidopyrimidine.</text>
        <dbReference type="EC" id="3.2.2.23"/>
    </reaction>
</comment>
<dbReference type="PROSITE" id="PS51068">
    <property type="entry name" value="FPG_CAT"/>
    <property type="match status" value="1"/>
</dbReference>
<dbReference type="GO" id="GO:0008270">
    <property type="term" value="F:zinc ion binding"/>
    <property type="evidence" value="ECO:0007669"/>
    <property type="project" value="InterPro"/>
</dbReference>
<sequence>MPELAEVETVRRRIEEQLKKKKIKEITLDKSDRHFFAFAPVKEVEKALVGARITGAGRKGKYFWIELDRKPWPLIHLGMSGNTTFLNPKIKGSSHEHTWGGAQLWKERDKKLIEKLWFSRLLLHLEGGVEMSIVDPRRFGRMWLTEDPWTHPRIKKLGYDPLLDFPSVKVLSEKLKKRKKAIKAVLLDQSLFAGIGNWLADEILYQSRISPHHLASQLTPAQIKKLHQQTLAVVKKAVAVDADYERYPKTWLFHERWGKAKNAKTSKGKIMHEEVGGRTTAWVPGWQK</sequence>
<keyword evidence="6" id="KW-0234">DNA repair</keyword>
<dbReference type="GO" id="GO:0003906">
    <property type="term" value="F:DNA-(apurinic or apyrimidinic site) endonuclease activity"/>
    <property type="evidence" value="ECO:0007669"/>
    <property type="project" value="InterPro"/>
</dbReference>
<dbReference type="AlphaFoldDB" id="A0A150WDY9"/>
<dbReference type="RefSeq" id="WP_063244470.1">
    <property type="nucleotide sequence ID" value="NZ_LUKF01000017.1"/>
</dbReference>
<keyword evidence="5" id="KW-0238">DNA-binding</keyword>
<feature type="domain" description="Formamidopyrimidine-DNA glycosylase catalytic" evidence="10">
    <location>
        <begin position="2"/>
        <end position="140"/>
    </location>
</feature>
<dbReference type="Pfam" id="PF01149">
    <property type="entry name" value="Fapy_DNA_glyco"/>
    <property type="match status" value="1"/>
</dbReference>